<dbReference type="Proteomes" id="UP000594638">
    <property type="component" value="Unassembled WGS sequence"/>
</dbReference>
<dbReference type="OrthoDB" id="2789670at2759"/>
<organism evidence="1 2">
    <name type="scientific">Olea europaea subsp. europaea</name>
    <dbReference type="NCBI Taxonomy" id="158383"/>
    <lineage>
        <taxon>Eukaryota</taxon>
        <taxon>Viridiplantae</taxon>
        <taxon>Streptophyta</taxon>
        <taxon>Embryophyta</taxon>
        <taxon>Tracheophyta</taxon>
        <taxon>Spermatophyta</taxon>
        <taxon>Magnoliopsida</taxon>
        <taxon>eudicotyledons</taxon>
        <taxon>Gunneridae</taxon>
        <taxon>Pentapetalae</taxon>
        <taxon>asterids</taxon>
        <taxon>lamiids</taxon>
        <taxon>Lamiales</taxon>
        <taxon>Oleaceae</taxon>
        <taxon>Oleeae</taxon>
        <taxon>Olea</taxon>
    </lineage>
</organism>
<dbReference type="GO" id="GO:0005506">
    <property type="term" value="F:iron ion binding"/>
    <property type="evidence" value="ECO:0007669"/>
    <property type="project" value="InterPro"/>
</dbReference>
<dbReference type="AlphaFoldDB" id="A0A8S0PHU8"/>
<dbReference type="GO" id="GO:0020037">
    <property type="term" value="F:heme binding"/>
    <property type="evidence" value="ECO:0007669"/>
    <property type="project" value="InterPro"/>
</dbReference>
<reference evidence="1 2" key="1">
    <citation type="submission" date="2019-12" db="EMBL/GenBank/DDBJ databases">
        <authorList>
            <person name="Alioto T."/>
            <person name="Alioto T."/>
            <person name="Gomez Garrido J."/>
        </authorList>
    </citation>
    <scope>NUCLEOTIDE SEQUENCE [LARGE SCALE GENOMIC DNA]</scope>
</reference>
<proteinExistence type="predicted"/>
<dbReference type="Gene3D" id="1.10.630.10">
    <property type="entry name" value="Cytochrome P450"/>
    <property type="match status" value="1"/>
</dbReference>
<gene>
    <name evidence="1" type="ORF">OLEA9_A083661</name>
</gene>
<dbReference type="InterPro" id="IPR036396">
    <property type="entry name" value="Cyt_P450_sf"/>
</dbReference>
<keyword evidence="2" id="KW-1185">Reference proteome</keyword>
<dbReference type="EMBL" id="CACTIH010000072">
    <property type="protein sequence ID" value="CAA2949321.1"/>
    <property type="molecule type" value="Genomic_DNA"/>
</dbReference>
<sequence>MRLWIEALRPLREDEVTAMVESIYEHCANPENLRRSLLVKKYLGDVAFENLTRLAFGKQCMNSEGILDEQGKEFGENGIKISGSLSMAEHVPWLRWMFPLDEYAFAKQGECRDHLQRQATLFVCTFNTS</sequence>
<protein>
    <submittedName>
        <fullName evidence="1">Cytochrome P450 98A2</fullName>
    </submittedName>
</protein>
<accession>A0A8S0PHU8</accession>
<name>A0A8S0PHU8_OLEEU</name>
<dbReference type="SUPFAM" id="SSF48264">
    <property type="entry name" value="Cytochrome P450"/>
    <property type="match status" value="1"/>
</dbReference>
<comment type="caution">
    <text evidence="1">The sequence shown here is derived from an EMBL/GenBank/DDBJ whole genome shotgun (WGS) entry which is preliminary data.</text>
</comment>
<evidence type="ECO:0000313" key="1">
    <source>
        <dbReference type="EMBL" id="CAA2949321.1"/>
    </source>
</evidence>
<dbReference type="GO" id="GO:0016705">
    <property type="term" value="F:oxidoreductase activity, acting on paired donors, with incorporation or reduction of molecular oxygen"/>
    <property type="evidence" value="ECO:0007669"/>
    <property type="project" value="InterPro"/>
</dbReference>
<dbReference type="GO" id="GO:0004497">
    <property type="term" value="F:monooxygenase activity"/>
    <property type="evidence" value="ECO:0007669"/>
    <property type="project" value="InterPro"/>
</dbReference>
<evidence type="ECO:0000313" key="2">
    <source>
        <dbReference type="Proteomes" id="UP000594638"/>
    </source>
</evidence>
<dbReference type="Gramene" id="OE9A083661T1">
    <property type="protein sequence ID" value="OE9A083661C1"/>
    <property type="gene ID" value="OE9A083661"/>
</dbReference>